<dbReference type="InterPro" id="IPR044730">
    <property type="entry name" value="RNase_H-like_dom_plant"/>
</dbReference>
<sequence>MIQQTVFFLYWFSLKCFNRNMRQKQFHDSSASCKKLAYLTAPASLRYARQDAKEWQDAEEYTHRLSSKPDRVTSQEPTANLWTTPPIGWTKCNYDGTYHSNAPSKAGWLLRDDRGTFLGAAHAIGSITTNPMESELQALVMAMQHCWSRGYRKIYFEGDNKEVSEIVNGRSSNFAVFNWIRDISAWRSKFEECKFTWTRRFSNMAADALAKQQLPLNTQFYCYNYIPFRDRETQENRETNGGEIIDGVITELQFRRF</sequence>
<dbReference type="EMBL" id="CACRSJ010000104">
    <property type="protein sequence ID" value="VYS45001.1"/>
    <property type="molecule type" value="Genomic_DNA"/>
</dbReference>
<dbReference type="GO" id="GO:0003676">
    <property type="term" value="F:nucleic acid binding"/>
    <property type="evidence" value="ECO:0007669"/>
    <property type="project" value="InterPro"/>
</dbReference>
<dbReference type="Proteomes" id="UP000426265">
    <property type="component" value="Unassembled WGS sequence"/>
</dbReference>
<dbReference type="AlphaFoldDB" id="A0A654EHF8"/>
<dbReference type="CDD" id="cd06222">
    <property type="entry name" value="RNase_H_like"/>
    <property type="match status" value="1"/>
</dbReference>
<dbReference type="PANTHER" id="PTHR47723:SF19">
    <property type="entry name" value="POLYNUCLEOTIDYL TRANSFERASE, RIBONUCLEASE H-LIKE SUPERFAMILY PROTEIN"/>
    <property type="match status" value="1"/>
</dbReference>
<dbReference type="InterPro" id="IPR012337">
    <property type="entry name" value="RNaseH-like_sf"/>
</dbReference>
<dbReference type="SUPFAM" id="SSF53098">
    <property type="entry name" value="Ribonuclease H-like"/>
    <property type="match status" value="1"/>
</dbReference>
<dbReference type="Araport" id="AT1G04625"/>
<evidence type="ECO:0000313" key="4">
    <source>
        <dbReference type="Proteomes" id="UP000426265"/>
    </source>
</evidence>
<dbReference type="RefSeq" id="NP_001154303.1">
    <property type="nucleotide sequence ID" value="NM_001160831.1"/>
</dbReference>
<dbReference type="KEGG" id="ath:AT1G04625"/>
<feature type="domain" description="RNase H type-1" evidence="1">
    <location>
        <begin position="93"/>
        <end position="212"/>
    </location>
</feature>
<gene>
    <name evidence="2" type="ordered locus">At1g04625</name>
    <name evidence="3" type="ORF">AN1_LOCUS508</name>
</gene>
<dbReference type="InterPro" id="IPR002156">
    <property type="entry name" value="RNaseH_domain"/>
</dbReference>
<dbReference type="InterPro" id="IPR036397">
    <property type="entry name" value="RNaseH_sf"/>
</dbReference>
<organism evidence="3 4">
    <name type="scientific">Arabidopsis thaliana</name>
    <name type="common">Mouse-ear cress</name>
    <dbReference type="NCBI Taxonomy" id="3702"/>
    <lineage>
        <taxon>Eukaryota</taxon>
        <taxon>Viridiplantae</taxon>
        <taxon>Streptophyta</taxon>
        <taxon>Embryophyta</taxon>
        <taxon>Tracheophyta</taxon>
        <taxon>Spermatophyta</taxon>
        <taxon>Magnoliopsida</taxon>
        <taxon>eudicotyledons</taxon>
        <taxon>Gunneridae</taxon>
        <taxon>Pentapetalae</taxon>
        <taxon>rosids</taxon>
        <taxon>malvids</taxon>
        <taxon>Brassicales</taxon>
        <taxon>Brassicaceae</taxon>
        <taxon>Camelineae</taxon>
        <taxon>Arabidopsis</taxon>
    </lineage>
</organism>
<reference evidence="3 4" key="1">
    <citation type="submission" date="2019-11" db="EMBL/GenBank/DDBJ databases">
        <authorList>
            <person name="Jiao W.-B."/>
            <person name="Schneeberger K."/>
        </authorList>
    </citation>
    <scope>NUCLEOTIDE SEQUENCE [LARGE SCALE GENOMIC DNA]</scope>
    <source>
        <strain evidence="4">cv. An-1</strain>
    </source>
</reference>
<dbReference type="ExpressionAtlas" id="A0A654EHF8">
    <property type="expression patterns" value="baseline and differential"/>
</dbReference>
<dbReference type="SMR" id="A0A654EHF8"/>
<dbReference type="PANTHER" id="PTHR47723">
    <property type="entry name" value="OS05G0353850 PROTEIN"/>
    <property type="match status" value="1"/>
</dbReference>
<protein>
    <recommendedName>
        <fullName evidence="1">RNase H type-1 domain-containing protein</fullName>
    </recommendedName>
</protein>
<dbReference type="Pfam" id="PF13456">
    <property type="entry name" value="RVT_3"/>
    <property type="match status" value="1"/>
</dbReference>
<dbReference type="Gene3D" id="3.30.420.10">
    <property type="entry name" value="Ribonuclease H-like superfamily/Ribonuclease H"/>
    <property type="match status" value="1"/>
</dbReference>
<accession>A0A654EHF8</accession>
<dbReference type="GeneID" id="3766658"/>
<proteinExistence type="predicted"/>
<evidence type="ECO:0000259" key="1">
    <source>
        <dbReference type="Pfam" id="PF13456"/>
    </source>
</evidence>
<dbReference type="GO" id="GO:0004523">
    <property type="term" value="F:RNA-DNA hybrid ribonuclease activity"/>
    <property type="evidence" value="ECO:0007669"/>
    <property type="project" value="InterPro"/>
</dbReference>
<name>A0A654EHF8_ARATH</name>
<dbReference type="OMA" id="ISAWRSK"/>
<dbReference type="InterPro" id="IPR053151">
    <property type="entry name" value="RNase_H-like"/>
</dbReference>
<evidence type="ECO:0000313" key="3">
    <source>
        <dbReference type="EMBL" id="VYS45001.1"/>
    </source>
</evidence>
<evidence type="ECO:0000313" key="2">
    <source>
        <dbReference type="Araport" id="AT1G04625"/>
    </source>
</evidence>